<dbReference type="InterPro" id="IPR036721">
    <property type="entry name" value="RCK_C_sf"/>
</dbReference>
<dbReference type="InterPro" id="IPR006153">
    <property type="entry name" value="Cation/H_exchanger_TM"/>
</dbReference>
<dbReference type="GO" id="GO:0006813">
    <property type="term" value="P:potassium ion transport"/>
    <property type="evidence" value="ECO:0007669"/>
    <property type="project" value="InterPro"/>
</dbReference>
<evidence type="ECO:0000256" key="2">
    <source>
        <dbReference type="ARBA" id="ARBA00022448"/>
    </source>
</evidence>
<evidence type="ECO:0000313" key="11">
    <source>
        <dbReference type="EMBL" id="SEM56581.1"/>
    </source>
</evidence>
<dbReference type="GO" id="GO:0008324">
    <property type="term" value="F:monoatomic cation transmembrane transporter activity"/>
    <property type="evidence" value="ECO:0007669"/>
    <property type="project" value="InterPro"/>
</dbReference>
<gene>
    <name evidence="11" type="ORF">SAMN05216180_0608</name>
</gene>
<dbReference type="RefSeq" id="WP_092751500.1">
    <property type="nucleotide sequence ID" value="NZ_FOCG01000001.1"/>
</dbReference>
<keyword evidence="6 9" id="KW-1133">Transmembrane helix</keyword>
<reference evidence="11 12" key="1">
    <citation type="submission" date="2016-10" db="EMBL/GenBank/DDBJ databases">
        <authorList>
            <person name="de Groot N.N."/>
        </authorList>
    </citation>
    <scope>NUCLEOTIDE SEQUENCE [LARGE SCALE GENOMIC DNA]</scope>
    <source>
        <strain evidence="11 12">CGMCC 1.5070</strain>
    </source>
</reference>
<dbReference type="InterPro" id="IPR038770">
    <property type="entry name" value="Na+/solute_symporter_sf"/>
</dbReference>
<feature type="transmembrane region" description="Helical" evidence="9">
    <location>
        <begin position="269"/>
        <end position="287"/>
    </location>
</feature>
<keyword evidence="2" id="KW-0813">Transport</keyword>
<evidence type="ECO:0000256" key="3">
    <source>
        <dbReference type="ARBA" id="ARBA00022449"/>
    </source>
</evidence>
<dbReference type="InterPro" id="IPR006037">
    <property type="entry name" value="RCK_C"/>
</dbReference>
<dbReference type="EMBL" id="FOCG01000001">
    <property type="protein sequence ID" value="SEM56581.1"/>
    <property type="molecule type" value="Genomic_DNA"/>
</dbReference>
<keyword evidence="5 9" id="KW-0812">Transmembrane</keyword>
<dbReference type="NCBIfam" id="NF003716">
    <property type="entry name" value="PRK05326.1-3"/>
    <property type="match status" value="1"/>
</dbReference>
<feature type="transmembrane region" description="Helical" evidence="9">
    <location>
        <begin position="189"/>
        <end position="207"/>
    </location>
</feature>
<sequence length="471" mass="50600">MLNLMIIGAIILLLAVTSSRIFYRFGVPALLLFLLLGMLFGSDGLVGISFDNFETASKICSVGLIFIMFFGGFGTNWKIAKPVAVKAVLLSTLGVGLTSLLTGLFCQLVLKTSLLEGLLIGSVLASTDAASVFSVLRSRNLNLKNGLASLLEIESGSNDPFAYMLTILVISIMTGQQQEPGILLLGKQVIFGLVIGAILAVITAYALRYINWEIDGLYPILVTAVVILGYALAELVGGNGYLCVYIIGIILGNSKILHKRSLVHFFDGISWLMQILLFFTLGLLSFPSQLHNVLVPGALISIFMFLVARPVATFVILTPFKVPLKSQILVAWVGLRGAASIVFAIFAVNSGALVNNDIFHIVFLVALLSVGLQGSLIPFISKKLDLVESDVSVFKTFNDYQDESLTQLLEVTITGDSPWAGKSVMDANIPDEILVVMLKRGDKVVVPKGSTMINTGDILVLSGSNFDSISI</sequence>
<feature type="transmembrane region" description="Helical" evidence="9">
    <location>
        <begin position="293"/>
        <end position="317"/>
    </location>
</feature>
<accession>A0A1H7ZEA1</accession>
<feature type="transmembrane region" description="Helical" evidence="9">
    <location>
        <begin position="329"/>
        <end position="352"/>
    </location>
</feature>
<dbReference type="Gene3D" id="1.20.1530.20">
    <property type="match status" value="1"/>
</dbReference>
<comment type="subcellular location">
    <subcellularLocation>
        <location evidence="1">Cell membrane</location>
        <topology evidence="1">Multi-pass membrane protein</topology>
    </subcellularLocation>
</comment>
<evidence type="ECO:0000256" key="5">
    <source>
        <dbReference type="ARBA" id="ARBA00022692"/>
    </source>
</evidence>
<dbReference type="GO" id="GO:1902600">
    <property type="term" value="P:proton transmembrane transport"/>
    <property type="evidence" value="ECO:0007669"/>
    <property type="project" value="InterPro"/>
</dbReference>
<evidence type="ECO:0000256" key="9">
    <source>
        <dbReference type="SAM" id="Phobius"/>
    </source>
</evidence>
<dbReference type="AlphaFoldDB" id="A0A1H7ZEA1"/>
<evidence type="ECO:0000256" key="8">
    <source>
        <dbReference type="ARBA" id="ARBA00023136"/>
    </source>
</evidence>
<feature type="domain" description="RCK C-terminal" evidence="10">
    <location>
        <begin position="395"/>
        <end position="471"/>
    </location>
</feature>
<protein>
    <submittedName>
        <fullName evidence="11">Potassium/proton antiporter, CPA1 family</fullName>
    </submittedName>
</protein>
<dbReference type="Pfam" id="PF00999">
    <property type="entry name" value="Na_H_Exchanger"/>
    <property type="match status" value="1"/>
</dbReference>
<feature type="transmembrane region" description="Helical" evidence="9">
    <location>
        <begin position="358"/>
        <end position="380"/>
    </location>
</feature>
<dbReference type="Gene3D" id="3.30.70.1450">
    <property type="entry name" value="Regulator of K+ conductance, C-terminal domain"/>
    <property type="match status" value="1"/>
</dbReference>
<dbReference type="OrthoDB" id="9810759at2"/>
<keyword evidence="3" id="KW-0050">Antiport</keyword>
<dbReference type="GO" id="GO:0015297">
    <property type="term" value="F:antiporter activity"/>
    <property type="evidence" value="ECO:0007669"/>
    <property type="project" value="UniProtKB-KW"/>
</dbReference>
<evidence type="ECO:0000259" key="10">
    <source>
        <dbReference type="PROSITE" id="PS51202"/>
    </source>
</evidence>
<evidence type="ECO:0000256" key="7">
    <source>
        <dbReference type="ARBA" id="ARBA00023065"/>
    </source>
</evidence>
<dbReference type="STRING" id="474960.SAMN05216180_0608"/>
<dbReference type="Proteomes" id="UP000199158">
    <property type="component" value="Unassembled WGS sequence"/>
</dbReference>
<dbReference type="PROSITE" id="PS51202">
    <property type="entry name" value="RCK_C"/>
    <property type="match status" value="1"/>
</dbReference>
<evidence type="ECO:0000256" key="6">
    <source>
        <dbReference type="ARBA" id="ARBA00022989"/>
    </source>
</evidence>
<keyword evidence="8 9" id="KW-0472">Membrane</keyword>
<dbReference type="PANTHER" id="PTHR32507:SF7">
    <property type="entry name" value="K(+)_H(+) ANTIPORTER NHAP2"/>
    <property type="match status" value="1"/>
</dbReference>
<proteinExistence type="predicted"/>
<feature type="transmembrane region" description="Helical" evidence="9">
    <location>
        <begin position="56"/>
        <end position="75"/>
    </location>
</feature>
<feature type="transmembrane region" description="Helical" evidence="9">
    <location>
        <begin position="87"/>
        <end position="110"/>
    </location>
</feature>
<feature type="transmembrane region" description="Helical" evidence="9">
    <location>
        <begin position="116"/>
        <end position="136"/>
    </location>
</feature>
<evidence type="ECO:0000256" key="4">
    <source>
        <dbReference type="ARBA" id="ARBA00022475"/>
    </source>
</evidence>
<dbReference type="NCBIfam" id="NF003715">
    <property type="entry name" value="PRK05326.1-2"/>
    <property type="match status" value="1"/>
</dbReference>
<keyword evidence="4" id="KW-1003">Cell membrane</keyword>
<dbReference type="PANTHER" id="PTHR32507">
    <property type="entry name" value="NA(+)/H(+) ANTIPORTER 1"/>
    <property type="match status" value="1"/>
</dbReference>
<dbReference type="Pfam" id="PF02080">
    <property type="entry name" value="TrkA_C"/>
    <property type="match status" value="1"/>
</dbReference>
<dbReference type="GO" id="GO:0005886">
    <property type="term" value="C:plasma membrane"/>
    <property type="evidence" value="ECO:0007669"/>
    <property type="project" value="UniProtKB-SubCell"/>
</dbReference>
<name>A0A1H7ZEA1_9FIRM</name>
<dbReference type="SUPFAM" id="SSF116726">
    <property type="entry name" value="TrkA C-terminal domain-like"/>
    <property type="match status" value="1"/>
</dbReference>
<keyword evidence="12" id="KW-1185">Reference proteome</keyword>
<evidence type="ECO:0000313" key="12">
    <source>
        <dbReference type="Proteomes" id="UP000199158"/>
    </source>
</evidence>
<organism evidence="11 12">
    <name type="scientific">Hydrogenoanaerobacterium saccharovorans</name>
    <dbReference type="NCBI Taxonomy" id="474960"/>
    <lineage>
        <taxon>Bacteria</taxon>
        <taxon>Bacillati</taxon>
        <taxon>Bacillota</taxon>
        <taxon>Clostridia</taxon>
        <taxon>Eubacteriales</taxon>
        <taxon>Oscillospiraceae</taxon>
        <taxon>Hydrogenoanaerobacterium</taxon>
    </lineage>
</organism>
<keyword evidence="7" id="KW-0406">Ion transport</keyword>
<evidence type="ECO:0000256" key="1">
    <source>
        <dbReference type="ARBA" id="ARBA00004651"/>
    </source>
</evidence>